<dbReference type="Proteomes" id="UP000274097">
    <property type="component" value="Unassembled WGS sequence"/>
</dbReference>
<evidence type="ECO:0000313" key="2">
    <source>
        <dbReference type="EMBL" id="RKK02404.1"/>
    </source>
</evidence>
<keyword evidence="1" id="KW-1133">Transmembrane helix</keyword>
<accession>A0A3A9JFR1</accession>
<dbReference type="Proteomes" id="UP000278036">
    <property type="component" value="Unassembled WGS sequence"/>
</dbReference>
<dbReference type="AlphaFoldDB" id="A0A3A9JFR1"/>
<name>A0A3A9JFR1_9PROT</name>
<dbReference type="RefSeq" id="WP_120640002.1">
    <property type="nucleotide sequence ID" value="NZ_RAQU01000156.1"/>
</dbReference>
<proteinExistence type="predicted"/>
<keyword evidence="4" id="KW-1185">Reference proteome</keyword>
<evidence type="ECO:0000313" key="5">
    <source>
        <dbReference type="Proteomes" id="UP000278036"/>
    </source>
</evidence>
<evidence type="ECO:0000313" key="4">
    <source>
        <dbReference type="Proteomes" id="UP000274097"/>
    </source>
</evidence>
<organism evidence="2 5">
    <name type="scientific">Teichococcus wenyumeiae</name>
    <dbReference type="NCBI Taxonomy" id="2478470"/>
    <lineage>
        <taxon>Bacteria</taxon>
        <taxon>Pseudomonadati</taxon>
        <taxon>Pseudomonadota</taxon>
        <taxon>Alphaproteobacteria</taxon>
        <taxon>Acetobacterales</taxon>
        <taxon>Roseomonadaceae</taxon>
        <taxon>Roseomonas</taxon>
    </lineage>
</organism>
<feature type="transmembrane region" description="Helical" evidence="1">
    <location>
        <begin position="58"/>
        <end position="77"/>
    </location>
</feature>
<sequence>MRTTEPEPAVGIWLGRIHLALAVQAPTAHVLELPNKFAPSGEVWLAIQQQLSRGWGPFLGAPAPPLGWCSLVVLLWAKRRV</sequence>
<dbReference type="InParanoid" id="A0A3A9JFR1"/>
<keyword evidence="1" id="KW-0812">Transmembrane</keyword>
<evidence type="ECO:0000256" key="1">
    <source>
        <dbReference type="SAM" id="Phobius"/>
    </source>
</evidence>
<protein>
    <submittedName>
        <fullName evidence="2">Uncharacterized protein</fullName>
    </submittedName>
</protein>
<comment type="caution">
    <text evidence="2">The sequence shown here is derived from an EMBL/GenBank/DDBJ whole genome shotgun (WGS) entry which is preliminary data.</text>
</comment>
<keyword evidence="1" id="KW-0472">Membrane</keyword>
<reference evidence="2 5" key="1">
    <citation type="submission" date="2018-09" db="EMBL/GenBank/DDBJ databases">
        <title>Roseomonas sp. nov., isolated from feces of Tibetan antelopes in the Qinghai-Tibet plateau, China.</title>
        <authorList>
            <person name="Tian Z."/>
        </authorList>
    </citation>
    <scope>NUCLEOTIDE SEQUENCE [LARGE SCALE GENOMIC DNA]</scope>
    <source>
        <strain evidence="3 4">Z23</strain>
        <strain evidence="2 5">Z24</strain>
    </source>
</reference>
<dbReference type="EMBL" id="RFLX01000073">
    <property type="protein sequence ID" value="RMI15202.1"/>
    <property type="molecule type" value="Genomic_DNA"/>
</dbReference>
<gene>
    <name evidence="2" type="ORF">D6Z83_20000</name>
    <name evidence="3" type="ORF">EBE87_26780</name>
</gene>
<evidence type="ECO:0000313" key="3">
    <source>
        <dbReference type="EMBL" id="RMI15202.1"/>
    </source>
</evidence>
<dbReference type="EMBL" id="RAQU01000156">
    <property type="protein sequence ID" value="RKK02404.1"/>
    <property type="molecule type" value="Genomic_DNA"/>
</dbReference>